<sequence length="51" mass="5808">MVRTPQDGGAGKFARFVKCRWGFADQRWPVEAGSILVPLLNVLFFHLFSQI</sequence>
<name>A0A385E0R5_9CAUD</name>
<proteinExistence type="predicted"/>
<evidence type="ECO:0000313" key="1">
    <source>
        <dbReference type="EMBL" id="AXQ64415.1"/>
    </source>
</evidence>
<gene>
    <name evidence="1" type="primary">45</name>
    <name evidence="1" type="ORF">SEA_NEVILLE_45</name>
</gene>
<dbReference type="KEGG" id="vg:70080501"/>
<reference evidence="1 2" key="1">
    <citation type="submission" date="2018-07" db="EMBL/GenBank/DDBJ databases">
        <authorList>
            <person name="Bragdon E."/>
            <person name="Orellana H."/>
            <person name="Sterchele H."/>
            <person name="Molloy S.D."/>
            <person name="Garlena R.A."/>
            <person name="Russell D.A."/>
            <person name="Pope W.H."/>
            <person name="Jacobs-Sera D."/>
            <person name="Hatfull G.F."/>
        </authorList>
    </citation>
    <scope>NUCLEOTIDE SEQUENCE [LARGE SCALE GENOMIC DNA]</scope>
</reference>
<organism evidence="1 2">
    <name type="scientific">Gordonia phage Neville</name>
    <dbReference type="NCBI Taxonomy" id="2301693"/>
    <lineage>
        <taxon>Viruses</taxon>
        <taxon>Duplodnaviria</taxon>
        <taxon>Heunggongvirae</taxon>
        <taxon>Uroviricota</taxon>
        <taxon>Caudoviricetes</taxon>
        <taxon>Deeyouvirinae</taxon>
        <taxon>Nevillevirus</taxon>
        <taxon>Nevillevirus neville</taxon>
    </lineage>
</organism>
<accession>A0A385E0R5</accession>
<dbReference type="EMBL" id="MH651182">
    <property type="protein sequence ID" value="AXQ64415.1"/>
    <property type="molecule type" value="Genomic_DNA"/>
</dbReference>
<keyword evidence="2" id="KW-1185">Reference proteome</keyword>
<dbReference type="GeneID" id="70080501"/>
<protein>
    <submittedName>
        <fullName evidence="1">Uncharacterized protein</fullName>
    </submittedName>
</protein>
<dbReference type="Proteomes" id="UP000261731">
    <property type="component" value="Segment"/>
</dbReference>
<evidence type="ECO:0000313" key="2">
    <source>
        <dbReference type="Proteomes" id="UP000261731"/>
    </source>
</evidence>
<dbReference type="RefSeq" id="YP_010245901.1">
    <property type="nucleotide sequence ID" value="NC_060131.1"/>
</dbReference>